<evidence type="ECO:0000313" key="1">
    <source>
        <dbReference type="EMBL" id="MCK8493150.1"/>
    </source>
</evidence>
<dbReference type="Proteomes" id="UP001202180">
    <property type="component" value="Unassembled WGS sequence"/>
</dbReference>
<comment type="caution">
    <text evidence="1">The sequence shown here is derived from an EMBL/GenBank/DDBJ whole genome shotgun (WGS) entry which is preliminary data.</text>
</comment>
<reference evidence="1 2" key="1">
    <citation type="submission" date="2022-04" db="EMBL/GenBank/DDBJ databases">
        <title>Spirosoma sp. strain RP8 genome sequencing and assembly.</title>
        <authorList>
            <person name="Jung Y."/>
        </authorList>
    </citation>
    <scope>NUCLEOTIDE SEQUENCE [LARGE SCALE GENOMIC DNA]</scope>
    <source>
        <strain evidence="1 2">RP8</strain>
    </source>
</reference>
<dbReference type="RefSeq" id="WP_248477730.1">
    <property type="nucleotide sequence ID" value="NZ_JALPRF010000002.1"/>
</dbReference>
<proteinExistence type="predicted"/>
<protein>
    <recommendedName>
        <fullName evidence="3">Lipoprotein</fullName>
    </recommendedName>
</protein>
<name>A0ABT0HMG4_9BACT</name>
<sequence>MKKLLLLLVALSGCTTPKSVTLSTSSTNRILDRHNTTVRSLSFSRTVTPSDEANARMRQWVNSYSPIFDLHPLVPIENKNDLLYVGKLPYKRLYDQSGEQINFPPVSFYLTVNNSPDSTKIWVTNLELRGKAGWLPINQYRTTTDDKYKTMWLANIDMALGEMINSIKQRLGQQTALRD</sequence>
<keyword evidence="2" id="KW-1185">Reference proteome</keyword>
<evidence type="ECO:0008006" key="3">
    <source>
        <dbReference type="Google" id="ProtNLM"/>
    </source>
</evidence>
<evidence type="ECO:0000313" key="2">
    <source>
        <dbReference type="Proteomes" id="UP001202180"/>
    </source>
</evidence>
<organism evidence="1 2">
    <name type="scientific">Spirosoma liriopis</name>
    <dbReference type="NCBI Taxonomy" id="2937440"/>
    <lineage>
        <taxon>Bacteria</taxon>
        <taxon>Pseudomonadati</taxon>
        <taxon>Bacteroidota</taxon>
        <taxon>Cytophagia</taxon>
        <taxon>Cytophagales</taxon>
        <taxon>Cytophagaceae</taxon>
        <taxon>Spirosoma</taxon>
    </lineage>
</organism>
<dbReference type="EMBL" id="JALPRF010000002">
    <property type="protein sequence ID" value="MCK8493150.1"/>
    <property type="molecule type" value="Genomic_DNA"/>
</dbReference>
<gene>
    <name evidence="1" type="ORF">M0L20_14875</name>
</gene>
<accession>A0ABT0HMG4</accession>